<name>A0A9I9E8B0_CUCME</name>
<keyword evidence="1" id="KW-1133">Transmembrane helix</keyword>
<proteinExistence type="predicted"/>
<dbReference type="EnsemblPlants" id="MELO3C030168.2.1">
    <property type="protein sequence ID" value="MELO3C030168.2.1"/>
    <property type="gene ID" value="MELO3C030168.2"/>
</dbReference>
<reference evidence="2" key="1">
    <citation type="submission" date="2023-03" db="UniProtKB">
        <authorList>
            <consortium name="EnsemblPlants"/>
        </authorList>
    </citation>
    <scope>IDENTIFICATION</scope>
</reference>
<dbReference type="Gramene" id="MELO3C030168.2.1">
    <property type="protein sequence ID" value="MELO3C030168.2.1"/>
    <property type="gene ID" value="MELO3C030168.2"/>
</dbReference>
<dbReference type="AlphaFoldDB" id="A0A9I9E8B0"/>
<evidence type="ECO:0000256" key="1">
    <source>
        <dbReference type="SAM" id="Phobius"/>
    </source>
</evidence>
<accession>A0A9I9E8B0</accession>
<protein>
    <submittedName>
        <fullName evidence="2">Uncharacterized protein</fullName>
    </submittedName>
</protein>
<keyword evidence="1" id="KW-0812">Transmembrane</keyword>
<evidence type="ECO:0000313" key="2">
    <source>
        <dbReference type="EnsemblPlants" id="MELO3C030168.2.1"/>
    </source>
</evidence>
<sequence length="72" mass="8340">MVDGLSPLDILTIAFLMLTIYWTNCNNSNLIRIVNDKHVHIRLNKQMMKVGLVQMNEDQWKVILKGNDGKRS</sequence>
<feature type="transmembrane region" description="Helical" evidence="1">
    <location>
        <begin position="6"/>
        <end position="23"/>
    </location>
</feature>
<keyword evidence="1" id="KW-0472">Membrane</keyword>
<organism evidence="2">
    <name type="scientific">Cucumis melo</name>
    <name type="common">Muskmelon</name>
    <dbReference type="NCBI Taxonomy" id="3656"/>
    <lineage>
        <taxon>Eukaryota</taxon>
        <taxon>Viridiplantae</taxon>
        <taxon>Streptophyta</taxon>
        <taxon>Embryophyta</taxon>
        <taxon>Tracheophyta</taxon>
        <taxon>Spermatophyta</taxon>
        <taxon>Magnoliopsida</taxon>
        <taxon>eudicotyledons</taxon>
        <taxon>Gunneridae</taxon>
        <taxon>Pentapetalae</taxon>
        <taxon>rosids</taxon>
        <taxon>fabids</taxon>
        <taxon>Cucurbitales</taxon>
        <taxon>Cucurbitaceae</taxon>
        <taxon>Benincaseae</taxon>
        <taxon>Cucumis</taxon>
    </lineage>
</organism>